<dbReference type="Proteomes" id="UP001362999">
    <property type="component" value="Unassembled WGS sequence"/>
</dbReference>
<proteinExistence type="predicted"/>
<dbReference type="EMBL" id="JAWWNJ010000042">
    <property type="protein sequence ID" value="KAK7020004.1"/>
    <property type="molecule type" value="Genomic_DNA"/>
</dbReference>
<feature type="region of interest" description="Disordered" evidence="1">
    <location>
        <begin position="64"/>
        <end position="134"/>
    </location>
</feature>
<feature type="compositionally biased region" description="Pro residues" evidence="1">
    <location>
        <begin position="122"/>
        <end position="134"/>
    </location>
</feature>
<protein>
    <submittedName>
        <fullName evidence="2">Uncharacterized protein</fullName>
    </submittedName>
</protein>
<feature type="compositionally biased region" description="Basic residues" evidence="1">
    <location>
        <begin position="101"/>
        <end position="114"/>
    </location>
</feature>
<sequence length="134" mass="14841">MNQIWGIFRTQSSVNSSPNGAATLKFTNLLSRLLDQPVLSRKHASILFLHSLPPMSTNRVNIVRATPSSNPHHATQRTPPLPPADSASPRSAFPRCPIRSSPRHVRRVIRHSTPQRRLLPTPAFPSIPPTPLTL</sequence>
<organism evidence="2 3">
    <name type="scientific">Favolaschia claudopus</name>
    <dbReference type="NCBI Taxonomy" id="2862362"/>
    <lineage>
        <taxon>Eukaryota</taxon>
        <taxon>Fungi</taxon>
        <taxon>Dikarya</taxon>
        <taxon>Basidiomycota</taxon>
        <taxon>Agaricomycotina</taxon>
        <taxon>Agaricomycetes</taxon>
        <taxon>Agaricomycetidae</taxon>
        <taxon>Agaricales</taxon>
        <taxon>Marasmiineae</taxon>
        <taxon>Mycenaceae</taxon>
        <taxon>Favolaschia</taxon>
    </lineage>
</organism>
<accession>A0AAW0B3G0</accession>
<gene>
    <name evidence="2" type="ORF">R3P38DRAFT_1237382</name>
</gene>
<evidence type="ECO:0000313" key="2">
    <source>
        <dbReference type="EMBL" id="KAK7020004.1"/>
    </source>
</evidence>
<reference evidence="2 3" key="1">
    <citation type="journal article" date="2024" name="J Genomics">
        <title>Draft genome sequencing and assembly of Favolaschia claudopus CIRM-BRFM 2984 isolated from oak limbs.</title>
        <authorList>
            <person name="Navarro D."/>
            <person name="Drula E."/>
            <person name="Chaduli D."/>
            <person name="Cazenave R."/>
            <person name="Ahrendt S."/>
            <person name="Wang J."/>
            <person name="Lipzen A."/>
            <person name="Daum C."/>
            <person name="Barry K."/>
            <person name="Grigoriev I.V."/>
            <person name="Favel A."/>
            <person name="Rosso M.N."/>
            <person name="Martin F."/>
        </authorList>
    </citation>
    <scope>NUCLEOTIDE SEQUENCE [LARGE SCALE GENOMIC DNA]</scope>
    <source>
        <strain evidence="2 3">CIRM-BRFM 2984</strain>
    </source>
</reference>
<name>A0AAW0B3G0_9AGAR</name>
<evidence type="ECO:0000313" key="3">
    <source>
        <dbReference type="Proteomes" id="UP001362999"/>
    </source>
</evidence>
<feature type="compositionally biased region" description="Polar residues" evidence="1">
    <location>
        <begin position="64"/>
        <end position="78"/>
    </location>
</feature>
<dbReference type="AlphaFoldDB" id="A0AAW0B3G0"/>
<comment type="caution">
    <text evidence="2">The sequence shown here is derived from an EMBL/GenBank/DDBJ whole genome shotgun (WGS) entry which is preliminary data.</text>
</comment>
<keyword evidence="3" id="KW-1185">Reference proteome</keyword>
<evidence type="ECO:0000256" key="1">
    <source>
        <dbReference type="SAM" id="MobiDB-lite"/>
    </source>
</evidence>